<feature type="region of interest" description="Disordered" evidence="3">
    <location>
        <begin position="37"/>
        <end position="101"/>
    </location>
</feature>
<comment type="similarity">
    <text evidence="1">Belongs to the SPT2 family.</text>
</comment>
<feature type="compositionally biased region" description="Low complexity" evidence="3">
    <location>
        <begin position="74"/>
        <end position="87"/>
    </location>
</feature>
<protein>
    <submittedName>
        <fullName evidence="4">Uncharacterized protein</fullName>
    </submittedName>
</protein>
<keyword evidence="2" id="KW-0175">Coiled coil</keyword>
<evidence type="ECO:0000313" key="4">
    <source>
        <dbReference type="EMBL" id="CAD8816111.1"/>
    </source>
</evidence>
<dbReference type="Pfam" id="PF08243">
    <property type="entry name" value="SPT2"/>
    <property type="match status" value="1"/>
</dbReference>
<proteinExistence type="inferred from homology"/>
<evidence type="ECO:0000256" key="2">
    <source>
        <dbReference type="ARBA" id="ARBA00023054"/>
    </source>
</evidence>
<accession>A0A7S0ZAT9</accession>
<feature type="compositionally biased region" description="Basic and acidic residues" evidence="3">
    <location>
        <begin position="363"/>
        <end position="393"/>
    </location>
</feature>
<feature type="compositionally biased region" description="Basic and acidic residues" evidence="3">
    <location>
        <begin position="247"/>
        <end position="257"/>
    </location>
</feature>
<name>A0A7S0ZAT9_9RHOD</name>
<dbReference type="EMBL" id="HBFP01000672">
    <property type="protein sequence ID" value="CAD8816111.1"/>
    <property type="molecule type" value="Transcribed_RNA"/>
</dbReference>
<dbReference type="InterPro" id="IPR013256">
    <property type="entry name" value="Chromatin_SPT2"/>
</dbReference>
<reference evidence="4" key="1">
    <citation type="submission" date="2021-01" db="EMBL/GenBank/DDBJ databases">
        <authorList>
            <person name="Corre E."/>
            <person name="Pelletier E."/>
            <person name="Niang G."/>
            <person name="Scheremetjew M."/>
            <person name="Finn R."/>
            <person name="Kale V."/>
            <person name="Holt S."/>
            <person name="Cochrane G."/>
            <person name="Meng A."/>
            <person name="Brown T."/>
            <person name="Cohen L."/>
        </authorList>
    </citation>
    <scope>NUCLEOTIDE SEQUENCE</scope>
    <source>
        <strain evidence="4">CCMP3278</strain>
    </source>
</reference>
<sequence>MSAPNQNVGGTLLASLAEKQKRVQLEYKKKLEKERMDRLKQKKVEQKRNEMIAKQVAKDVISKSNNTRHGQQQSRANGASNSGGNSSSKRRSSITKDATIAAQKAQMKISVGLKDEKKAEELKKMRALELKNKRKQARKMDVGWDYTDLFGDDWKAGADDPRTDRELATLRKEAERAKKENQQKELMLKAQVAQEKDRKALGQGVRGELSNRKRVSVAESIMKSENDVEKKKRMIKEQLARMKSKHASKEKSNESIERFYSSNQRRHDEQRKSKPAAVVEKRKKQQEKRYRAEVNEDDFDDSDEYDESEMDDFIDDDEEEEMFQRRELRAALAGLRGGRRSKRNRFDSSDDDDDDDDDDDGGFEARMREEARSAKIARREDLREARREEQHRLEKLRKKQKG</sequence>
<feature type="compositionally biased region" description="Polar residues" evidence="3">
    <location>
        <begin position="62"/>
        <end position="73"/>
    </location>
</feature>
<organism evidence="4">
    <name type="scientific">Timspurckia oligopyrenoides</name>
    <dbReference type="NCBI Taxonomy" id="708627"/>
    <lineage>
        <taxon>Eukaryota</taxon>
        <taxon>Rhodophyta</taxon>
        <taxon>Bangiophyceae</taxon>
        <taxon>Porphyridiales</taxon>
        <taxon>Porphyridiaceae</taxon>
        <taxon>Timspurckia</taxon>
    </lineage>
</organism>
<evidence type="ECO:0000256" key="3">
    <source>
        <dbReference type="SAM" id="MobiDB-lite"/>
    </source>
</evidence>
<evidence type="ECO:0000256" key="1">
    <source>
        <dbReference type="ARBA" id="ARBA00006461"/>
    </source>
</evidence>
<feature type="compositionally biased region" description="Basic and acidic residues" evidence="3">
    <location>
        <begin position="37"/>
        <end position="61"/>
    </location>
</feature>
<dbReference type="SMART" id="SM00784">
    <property type="entry name" value="SPT2"/>
    <property type="match status" value="1"/>
</dbReference>
<feature type="compositionally biased region" description="Acidic residues" evidence="3">
    <location>
        <begin position="349"/>
        <end position="362"/>
    </location>
</feature>
<feature type="region of interest" description="Disordered" evidence="3">
    <location>
        <begin position="195"/>
        <end position="402"/>
    </location>
</feature>
<gene>
    <name evidence="4" type="ORF">TOLI1172_LOCUS499</name>
</gene>
<feature type="compositionally biased region" description="Basic and acidic residues" evidence="3">
    <location>
        <begin position="222"/>
        <end position="240"/>
    </location>
</feature>
<dbReference type="AlphaFoldDB" id="A0A7S0ZAT9"/>
<feature type="compositionally biased region" description="Acidic residues" evidence="3">
    <location>
        <begin position="295"/>
        <end position="321"/>
    </location>
</feature>